<protein>
    <recommendedName>
        <fullName evidence="6">DUF86 domain-containing protein</fullName>
    </recommendedName>
</protein>
<keyword evidence="1" id="KW-1277">Toxin-antitoxin system</keyword>
<dbReference type="GO" id="GO:0004540">
    <property type="term" value="F:RNA nuclease activity"/>
    <property type="evidence" value="ECO:0007669"/>
    <property type="project" value="InterPro"/>
</dbReference>
<dbReference type="eggNOG" id="COG2361">
    <property type="taxonomic scope" value="Bacteria"/>
</dbReference>
<keyword evidence="3" id="KW-0378">Hydrolase</keyword>
<dbReference type="InterPro" id="IPR008201">
    <property type="entry name" value="HepT-like"/>
</dbReference>
<evidence type="ECO:0000313" key="5">
    <source>
        <dbReference type="Proteomes" id="UP000006875"/>
    </source>
</evidence>
<accession>E3HE09</accession>
<evidence type="ECO:0000313" key="4">
    <source>
        <dbReference type="EMBL" id="ADO84621.1"/>
    </source>
</evidence>
<geneLocation type="plasmid" evidence="4 5">
    <name>pILYOP02</name>
</geneLocation>
<keyword evidence="4" id="KW-0614">Plasmid</keyword>
<dbReference type="Pfam" id="PF01934">
    <property type="entry name" value="HepT-like"/>
    <property type="match status" value="1"/>
</dbReference>
<evidence type="ECO:0000256" key="2">
    <source>
        <dbReference type="ARBA" id="ARBA00022722"/>
    </source>
</evidence>
<dbReference type="RefSeq" id="WP_013389273.1">
    <property type="nucleotide sequence ID" value="NC_014634.1"/>
</dbReference>
<sequence length="148" mass="17155">MREKTSGDLAPIIDILKNIRLLSELAEGYNNSTEFYNAMDNLTFQASIELLISTGISSKRVSNEVKEKHPEIPWGAMKNFVEIREKDSTILDRTIIFDLIKDKLPNITLFLETIILEELEHKKFNVENYKRYIGYALNAYMDFEDASE</sequence>
<dbReference type="HOGENOM" id="CLU_142825_0_0_0"/>
<keyword evidence="5" id="KW-1185">Reference proteome</keyword>
<dbReference type="Proteomes" id="UP000006875">
    <property type="component" value="Plasmid pILYOP02"/>
</dbReference>
<dbReference type="GO" id="GO:0110001">
    <property type="term" value="C:toxin-antitoxin complex"/>
    <property type="evidence" value="ECO:0007669"/>
    <property type="project" value="InterPro"/>
</dbReference>
<evidence type="ECO:0000256" key="1">
    <source>
        <dbReference type="ARBA" id="ARBA00022649"/>
    </source>
</evidence>
<dbReference type="GO" id="GO:0016787">
    <property type="term" value="F:hydrolase activity"/>
    <property type="evidence" value="ECO:0007669"/>
    <property type="project" value="UniProtKB-KW"/>
</dbReference>
<evidence type="ECO:0008006" key="6">
    <source>
        <dbReference type="Google" id="ProtNLM"/>
    </source>
</evidence>
<reference evidence="4 5" key="1">
    <citation type="journal article" date="2010" name="Stand. Genomic Sci.">
        <title>Complete genome sequence of Ilyobacter polytropus type strain (CuHbu1).</title>
        <authorList>
            <person name="Sikorski J."/>
            <person name="Chertkov O."/>
            <person name="Lapidus A."/>
            <person name="Nolan M."/>
            <person name="Lucas S."/>
            <person name="Del Rio T.G."/>
            <person name="Tice H."/>
            <person name="Cheng J.F."/>
            <person name="Tapia R."/>
            <person name="Han C."/>
            <person name="Goodwin L."/>
            <person name="Pitluck S."/>
            <person name="Liolios K."/>
            <person name="Ivanova N."/>
            <person name="Mavromatis K."/>
            <person name="Mikhailova N."/>
            <person name="Pati A."/>
            <person name="Chen A."/>
            <person name="Palaniappan K."/>
            <person name="Land M."/>
            <person name="Hauser L."/>
            <person name="Chang Y.J."/>
            <person name="Jeffries C.D."/>
            <person name="Brambilla E."/>
            <person name="Yasawong M."/>
            <person name="Rohde M."/>
            <person name="Pukall R."/>
            <person name="Spring S."/>
            <person name="Goker M."/>
            <person name="Woyke T."/>
            <person name="Bristow J."/>
            <person name="Eisen J.A."/>
            <person name="Markowitz V."/>
            <person name="Hugenholtz P."/>
            <person name="Kyrpides N.C."/>
            <person name="Klenk H.P."/>
        </authorList>
    </citation>
    <scope>NUCLEOTIDE SEQUENCE [LARGE SCALE GENOMIC DNA]</scope>
    <source>
        <strain evidence="5">ATCC 51220 / DSM 2926 / LMG 16218 / CuHBu1</strain>
        <plasmid evidence="5">pILYOP02</plasmid>
    </source>
</reference>
<evidence type="ECO:0000256" key="3">
    <source>
        <dbReference type="ARBA" id="ARBA00022801"/>
    </source>
</evidence>
<dbReference type="EMBL" id="CP002283">
    <property type="protein sequence ID" value="ADO84621.1"/>
    <property type="molecule type" value="Genomic_DNA"/>
</dbReference>
<dbReference type="KEGG" id="ipo:Ilyop_2874"/>
<dbReference type="AlphaFoldDB" id="E3HE09"/>
<proteinExistence type="predicted"/>
<organism evidence="4 5">
    <name type="scientific">Ilyobacter polytropus (strain ATCC 51220 / DSM 2926 / LMG 16218 / CuHBu1)</name>
    <dbReference type="NCBI Taxonomy" id="572544"/>
    <lineage>
        <taxon>Bacteria</taxon>
        <taxon>Fusobacteriati</taxon>
        <taxon>Fusobacteriota</taxon>
        <taxon>Fusobacteriia</taxon>
        <taxon>Fusobacteriales</taxon>
        <taxon>Fusobacteriaceae</taxon>
        <taxon>Ilyobacter</taxon>
    </lineage>
</organism>
<keyword evidence="2" id="KW-0540">Nuclease</keyword>
<gene>
    <name evidence="4" type="ordered locus">Ilyop_2874</name>
</gene>
<name>E3HE09_ILYPC</name>